<dbReference type="AlphaFoldDB" id="A0A2J6NP50"/>
<feature type="domain" description="ABC transporter" evidence="5">
    <location>
        <begin position="2"/>
        <end position="223"/>
    </location>
</feature>
<evidence type="ECO:0000256" key="4">
    <source>
        <dbReference type="ARBA" id="ARBA00022840"/>
    </source>
</evidence>
<dbReference type="RefSeq" id="WP_104688202.1">
    <property type="nucleotide sequence ID" value="NZ_PNFV01000002.1"/>
</dbReference>
<comment type="caution">
    <text evidence="6">The sequence shown here is derived from an EMBL/GenBank/DDBJ whole genome shotgun (WGS) entry which is preliminary data.</text>
</comment>
<comment type="similarity">
    <text evidence="1">Belongs to the ABC transporter superfamily.</text>
</comment>
<protein>
    <submittedName>
        <fullName evidence="6">ABC transporter</fullName>
    </submittedName>
</protein>
<dbReference type="OrthoDB" id="9804819at2"/>
<organism evidence="6 7">
    <name type="scientific">Limosilactobacillus pontis</name>
    <dbReference type="NCBI Taxonomy" id="35787"/>
    <lineage>
        <taxon>Bacteria</taxon>
        <taxon>Bacillati</taxon>
        <taxon>Bacillota</taxon>
        <taxon>Bacilli</taxon>
        <taxon>Lactobacillales</taxon>
        <taxon>Lactobacillaceae</taxon>
        <taxon>Limosilactobacillus</taxon>
    </lineage>
</organism>
<sequence length="293" mass="33049">MLDVKNINVYYGRRKVIKDASFQIAPGEIVGLIGPNGAGKTTIMKTLLGLTKFTGTITFDNHQITAKDHKILQRVGALIENPAIYPFLSGKENMELYSKDREDMQKLITRLEMDSYINRLARSYSIGMKQKLGIALALLNDPELVILDEPMNGLDIEATISIRKIIHEYANRGTAFLISSHVLSELQKVMTSVLILNHQEIIMDVPIDKFKNAKVTHDQLQTTDMAGTRELLTTHQLAFQEQDGALVINASDADEIQRLLYQNGITLQMLMPIRKTFEQAIIEILKEKRGDKK</sequence>
<keyword evidence="2" id="KW-0813">Transport</keyword>
<evidence type="ECO:0000313" key="6">
    <source>
        <dbReference type="EMBL" id="PMB83100.1"/>
    </source>
</evidence>
<dbReference type="PROSITE" id="PS50893">
    <property type="entry name" value="ABC_TRANSPORTER_2"/>
    <property type="match status" value="1"/>
</dbReference>
<dbReference type="Pfam" id="PF00005">
    <property type="entry name" value="ABC_tran"/>
    <property type="match status" value="1"/>
</dbReference>
<dbReference type="Gene3D" id="3.40.50.300">
    <property type="entry name" value="P-loop containing nucleotide triphosphate hydrolases"/>
    <property type="match status" value="1"/>
</dbReference>
<name>A0A2J6NP50_9LACO</name>
<reference evidence="6 7" key="1">
    <citation type="submission" date="2017-09" db="EMBL/GenBank/DDBJ databases">
        <title>Bacterial strain isolated from the female urinary microbiota.</title>
        <authorList>
            <person name="Thomas-White K."/>
            <person name="Kumar N."/>
            <person name="Forster S."/>
            <person name="Putonti C."/>
            <person name="Lawley T."/>
            <person name="Wolfe A.J."/>
        </authorList>
    </citation>
    <scope>NUCLEOTIDE SEQUENCE [LARGE SCALE GENOMIC DNA]</scope>
    <source>
        <strain evidence="6 7">UMB0683</strain>
    </source>
</reference>
<dbReference type="SMART" id="SM00382">
    <property type="entry name" value="AAA"/>
    <property type="match status" value="1"/>
</dbReference>
<evidence type="ECO:0000256" key="1">
    <source>
        <dbReference type="ARBA" id="ARBA00005417"/>
    </source>
</evidence>
<gene>
    <name evidence="6" type="ORF">CK797_02320</name>
</gene>
<dbReference type="EMBL" id="PNFV01000002">
    <property type="protein sequence ID" value="PMB83100.1"/>
    <property type="molecule type" value="Genomic_DNA"/>
</dbReference>
<keyword evidence="3" id="KW-0547">Nucleotide-binding</keyword>
<dbReference type="GO" id="GO:0005524">
    <property type="term" value="F:ATP binding"/>
    <property type="evidence" value="ECO:0007669"/>
    <property type="project" value="UniProtKB-KW"/>
</dbReference>
<evidence type="ECO:0000313" key="7">
    <source>
        <dbReference type="Proteomes" id="UP000239920"/>
    </source>
</evidence>
<dbReference type="GO" id="GO:0016887">
    <property type="term" value="F:ATP hydrolysis activity"/>
    <property type="evidence" value="ECO:0007669"/>
    <property type="project" value="InterPro"/>
</dbReference>
<dbReference type="SUPFAM" id="SSF52540">
    <property type="entry name" value="P-loop containing nucleoside triphosphate hydrolases"/>
    <property type="match status" value="2"/>
</dbReference>
<keyword evidence="4" id="KW-0067">ATP-binding</keyword>
<dbReference type="InterPro" id="IPR003593">
    <property type="entry name" value="AAA+_ATPase"/>
</dbReference>
<dbReference type="PANTHER" id="PTHR43335">
    <property type="entry name" value="ABC TRANSPORTER, ATP-BINDING PROTEIN"/>
    <property type="match status" value="1"/>
</dbReference>
<evidence type="ECO:0000256" key="3">
    <source>
        <dbReference type="ARBA" id="ARBA00022741"/>
    </source>
</evidence>
<evidence type="ECO:0000259" key="5">
    <source>
        <dbReference type="PROSITE" id="PS50893"/>
    </source>
</evidence>
<dbReference type="InterPro" id="IPR027417">
    <property type="entry name" value="P-loop_NTPase"/>
</dbReference>
<dbReference type="PANTHER" id="PTHR43335:SF4">
    <property type="entry name" value="ABC TRANSPORTER, ATP-BINDING PROTEIN"/>
    <property type="match status" value="1"/>
</dbReference>
<proteinExistence type="inferred from homology"/>
<dbReference type="InterPro" id="IPR003439">
    <property type="entry name" value="ABC_transporter-like_ATP-bd"/>
</dbReference>
<accession>A0A2J6NP50</accession>
<dbReference type="Proteomes" id="UP000239920">
    <property type="component" value="Unassembled WGS sequence"/>
</dbReference>
<evidence type="ECO:0000256" key="2">
    <source>
        <dbReference type="ARBA" id="ARBA00022448"/>
    </source>
</evidence>